<evidence type="ECO:0000256" key="6">
    <source>
        <dbReference type="SAM" id="MobiDB-lite"/>
    </source>
</evidence>
<dbReference type="RefSeq" id="XP_005773696.1">
    <property type="nucleotide sequence ID" value="XM_005773639.1"/>
</dbReference>
<dbReference type="KEGG" id="ehx:EMIHUDRAFT_241459"/>
<dbReference type="Proteomes" id="UP000013827">
    <property type="component" value="Unassembled WGS sequence"/>
</dbReference>
<dbReference type="SUPFAM" id="SSF54171">
    <property type="entry name" value="DNA-binding domain"/>
    <property type="match status" value="3"/>
</dbReference>
<dbReference type="InterPro" id="IPR001471">
    <property type="entry name" value="AP2/ERF_dom"/>
</dbReference>
<feature type="region of interest" description="Disordered" evidence="6">
    <location>
        <begin position="358"/>
        <end position="393"/>
    </location>
</feature>
<dbReference type="InterPro" id="IPR036955">
    <property type="entry name" value="AP2/ERF_dom_sf"/>
</dbReference>
<keyword evidence="5" id="KW-0539">Nucleus</keyword>
<reference evidence="8" key="2">
    <citation type="submission" date="2024-10" db="UniProtKB">
        <authorList>
            <consortium name="EnsemblProtists"/>
        </authorList>
    </citation>
    <scope>IDENTIFICATION</scope>
</reference>
<accession>A0A0D3JCN2</accession>
<dbReference type="PaxDb" id="2903-EOD21267"/>
<feature type="compositionally biased region" description="Pro residues" evidence="6">
    <location>
        <begin position="327"/>
        <end position="336"/>
    </location>
</feature>
<dbReference type="CDD" id="cd00086">
    <property type="entry name" value="homeodomain"/>
    <property type="match status" value="1"/>
</dbReference>
<comment type="subcellular location">
    <subcellularLocation>
        <location evidence="1">Nucleus</location>
    </subcellularLocation>
</comment>
<feature type="compositionally biased region" description="Polar residues" evidence="6">
    <location>
        <begin position="358"/>
        <end position="376"/>
    </location>
</feature>
<feature type="region of interest" description="Disordered" evidence="6">
    <location>
        <begin position="121"/>
        <end position="153"/>
    </location>
</feature>
<dbReference type="PANTHER" id="PTHR31677:SF157">
    <property type="entry name" value="AP2_ERF DOMAIN-CONTAINING PROTEIN"/>
    <property type="match status" value="1"/>
</dbReference>
<dbReference type="AlphaFoldDB" id="A0A0D3JCN2"/>
<evidence type="ECO:0000313" key="8">
    <source>
        <dbReference type="EnsemblProtists" id="EOD21267"/>
    </source>
</evidence>
<keyword evidence="3" id="KW-0238">DNA-binding</keyword>
<feature type="region of interest" description="Disordered" evidence="6">
    <location>
        <begin position="319"/>
        <end position="338"/>
    </location>
</feature>
<organism evidence="8 9">
    <name type="scientific">Emiliania huxleyi (strain CCMP1516)</name>
    <dbReference type="NCBI Taxonomy" id="280463"/>
    <lineage>
        <taxon>Eukaryota</taxon>
        <taxon>Haptista</taxon>
        <taxon>Haptophyta</taxon>
        <taxon>Prymnesiophyceae</taxon>
        <taxon>Isochrysidales</taxon>
        <taxon>Noelaerhabdaceae</taxon>
        <taxon>Emiliania</taxon>
    </lineage>
</organism>
<dbReference type="eggNOG" id="ENOG502SBSD">
    <property type="taxonomic scope" value="Eukaryota"/>
</dbReference>
<dbReference type="Gene3D" id="3.30.730.10">
    <property type="entry name" value="AP2/ERF domain"/>
    <property type="match status" value="3"/>
</dbReference>
<evidence type="ECO:0000256" key="4">
    <source>
        <dbReference type="ARBA" id="ARBA00023163"/>
    </source>
</evidence>
<feature type="domain" description="AP2/ERF" evidence="7">
    <location>
        <begin position="421"/>
        <end position="479"/>
    </location>
</feature>
<name>A0A0D3JCN2_EMIH1</name>
<keyword evidence="9" id="KW-1185">Reference proteome</keyword>
<dbReference type="PANTHER" id="PTHR31677">
    <property type="entry name" value="AP2 DOMAIN CLASS TRANSCRIPTION FACTOR"/>
    <property type="match status" value="1"/>
</dbReference>
<dbReference type="GeneID" id="17266799"/>
<keyword evidence="4" id="KW-0804">Transcription</keyword>
<evidence type="ECO:0000256" key="3">
    <source>
        <dbReference type="ARBA" id="ARBA00023125"/>
    </source>
</evidence>
<evidence type="ECO:0000256" key="1">
    <source>
        <dbReference type="ARBA" id="ARBA00004123"/>
    </source>
</evidence>
<reference evidence="9" key="1">
    <citation type="journal article" date="2013" name="Nature">
        <title>Pan genome of the phytoplankton Emiliania underpins its global distribution.</title>
        <authorList>
            <person name="Read B.A."/>
            <person name="Kegel J."/>
            <person name="Klute M.J."/>
            <person name="Kuo A."/>
            <person name="Lefebvre S.C."/>
            <person name="Maumus F."/>
            <person name="Mayer C."/>
            <person name="Miller J."/>
            <person name="Monier A."/>
            <person name="Salamov A."/>
            <person name="Young J."/>
            <person name="Aguilar M."/>
            <person name="Claverie J.M."/>
            <person name="Frickenhaus S."/>
            <person name="Gonzalez K."/>
            <person name="Herman E.K."/>
            <person name="Lin Y.C."/>
            <person name="Napier J."/>
            <person name="Ogata H."/>
            <person name="Sarno A.F."/>
            <person name="Shmutz J."/>
            <person name="Schroeder D."/>
            <person name="de Vargas C."/>
            <person name="Verret F."/>
            <person name="von Dassow P."/>
            <person name="Valentin K."/>
            <person name="Van de Peer Y."/>
            <person name="Wheeler G."/>
            <person name="Dacks J.B."/>
            <person name="Delwiche C.F."/>
            <person name="Dyhrman S.T."/>
            <person name="Glockner G."/>
            <person name="John U."/>
            <person name="Richards T."/>
            <person name="Worden A.Z."/>
            <person name="Zhang X."/>
            <person name="Grigoriev I.V."/>
            <person name="Allen A.E."/>
            <person name="Bidle K."/>
            <person name="Borodovsky M."/>
            <person name="Bowler C."/>
            <person name="Brownlee C."/>
            <person name="Cock J.M."/>
            <person name="Elias M."/>
            <person name="Gladyshev V.N."/>
            <person name="Groth M."/>
            <person name="Guda C."/>
            <person name="Hadaegh A."/>
            <person name="Iglesias-Rodriguez M.D."/>
            <person name="Jenkins J."/>
            <person name="Jones B.M."/>
            <person name="Lawson T."/>
            <person name="Leese F."/>
            <person name="Lindquist E."/>
            <person name="Lobanov A."/>
            <person name="Lomsadze A."/>
            <person name="Malik S.B."/>
            <person name="Marsh M.E."/>
            <person name="Mackinder L."/>
            <person name="Mock T."/>
            <person name="Mueller-Roeber B."/>
            <person name="Pagarete A."/>
            <person name="Parker M."/>
            <person name="Probert I."/>
            <person name="Quesneville H."/>
            <person name="Raines C."/>
            <person name="Rensing S.A."/>
            <person name="Riano-Pachon D.M."/>
            <person name="Richier S."/>
            <person name="Rokitta S."/>
            <person name="Shiraiwa Y."/>
            <person name="Soanes D.M."/>
            <person name="van der Giezen M."/>
            <person name="Wahlund T.M."/>
            <person name="Williams B."/>
            <person name="Wilson W."/>
            <person name="Wolfe G."/>
            <person name="Wurch L.L."/>
        </authorList>
    </citation>
    <scope>NUCLEOTIDE SEQUENCE</scope>
</reference>
<evidence type="ECO:0000256" key="5">
    <source>
        <dbReference type="ARBA" id="ARBA00023242"/>
    </source>
</evidence>
<dbReference type="EnsemblProtists" id="EOD21267">
    <property type="protein sequence ID" value="EOD21267"/>
    <property type="gene ID" value="EMIHUDRAFT_241459"/>
</dbReference>
<dbReference type="GO" id="GO:0003700">
    <property type="term" value="F:DNA-binding transcription factor activity"/>
    <property type="evidence" value="ECO:0007669"/>
    <property type="project" value="InterPro"/>
</dbReference>
<dbReference type="GO" id="GO:0005634">
    <property type="term" value="C:nucleus"/>
    <property type="evidence" value="ECO:0007669"/>
    <property type="project" value="UniProtKB-SubCell"/>
</dbReference>
<evidence type="ECO:0000313" key="9">
    <source>
        <dbReference type="Proteomes" id="UP000013827"/>
    </source>
</evidence>
<dbReference type="HOGENOM" id="CLU_389064_0_0_1"/>
<evidence type="ECO:0000259" key="7">
    <source>
        <dbReference type="PROSITE" id="PS51032"/>
    </source>
</evidence>
<protein>
    <recommendedName>
        <fullName evidence="7">AP2/ERF domain-containing protein</fullName>
    </recommendedName>
</protein>
<dbReference type="InterPro" id="IPR001356">
    <property type="entry name" value="HD"/>
</dbReference>
<dbReference type="GO" id="GO:0003677">
    <property type="term" value="F:DNA binding"/>
    <property type="evidence" value="ECO:0007669"/>
    <property type="project" value="UniProtKB-KW"/>
</dbReference>
<dbReference type="SMART" id="SM00380">
    <property type="entry name" value="AP2"/>
    <property type="match status" value="2"/>
</dbReference>
<dbReference type="PROSITE" id="PS51032">
    <property type="entry name" value="AP2_ERF"/>
    <property type="match status" value="1"/>
</dbReference>
<keyword evidence="2" id="KW-0805">Transcription regulation</keyword>
<sequence length="710" mass="74350">MAFAAQTNMAFAALDEPPIHSWQSLAHSGKLSRALDKEDLATPWIKKLRVRNLEPSPQPYTLRIAMPCTCGGCVAAHEMKPERCGATKKGLVMVWDETKQACKLEADKLSAVVAAAALAPASSAATSSEEPPPPVGSTTAELAGPPATGGGMAAAEDVARLGPPAARAVLEQVFAMDRFPTRQLRASLATDLAVSPRQLKKEEARAAAAMAATNALAAQEEAVEPAAPPVQEEAGGVRLHLSSSSSTGYESVRVHASGNFVATRYEHGTPVLIGLYDTPVEAARAEAASGEGGDEGEGEVPPDLPDSRKVHVAMPTEQPAEQAALPATPPTAPRPPQALARPAEALLATEAEGLRLHLSSNNSTGYRGVQRASTGRFQAKRSKRSVDGKEGPVLAASPWRAPLVTEAEGLRLHLSSSNSTGYRGLFHDRRASGRFQAQYRAGERRVSIGSFDTAVEAAVAYARAVGEYQPPTVAAAEAEGLRLHLSSSSSTGYKGVYESSGRFQARHMANGRRVNLGYFDTAVEAAVAYARAVGKAPAHGSSAVGSEALDSDEGESEDEEGEARCLWVACDRNSTGYLGVRKQVSGRFKARHKVDGKEVYIGGFGTAVEAAVAYARAVGEDGRLFELLPDGRTVHKEAPPNNGGMAAVAEALGRIGLQSYAAAFDSEGFDDIEFLLGLDSAERAAVATATGMDAKPGHAGKWVKFGFGGP</sequence>
<dbReference type="InterPro" id="IPR016177">
    <property type="entry name" value="DNA-bd_dom_sf"/>
</dbReference>
<evidence type="ECO:0000256" key="2">
    <source>
        <dbReference type="ARBA" id="ARBA00023015"/>
    </source>
</evidence>
<feature type="region of interest" description="Disordered" evidence="6">
    <location>
        <begin position="538"/>
        <end position="557"/>
    </location>
</feature>
<proteinExistence type="predicted"/>
<feature type="region of interest" description="Disordered" evidence="6">
    <location>
        <begin position="284"/>
        <end position="308"/>
    </location>
</feature>